<dbReference type="Pfam" id="PF09328">
    <property type="entry name" value="Phytochelatin_C"/>
    <property type="match status" value="1"/>
</dbReference>
<accession>A0A438KDF2</accession>
<evidence type="ECO:0000256" key="1">
    <source>
        <dbReference type="SAM" id="MobiDB-lite"/>
    </source>
</evidence>
<organism evidence="3 4">
    <name type="scientific">Vitis vinifera</name>
    <name type="common">Grape</name>
    <dbReference type="NCBI Taxonomy" id="29760"/>
    <lineage>
        <taxon>Eukaryota</taxon>
        <taxon>Viridiplantae</taxon>
        <taxon>Streptophyta</taxon>
        <taxon>Embryophyta</taxon>
        <taxon>Tracheophyta</taxon>
        <taxon>Spermatophyta</taxon>
        <taxon>Magnoliopsida</taxon>
        <taxon>eudicotyledons</taxon>
        <taxon>Gunneridae</taxon>
        <taxon>Pentapetalae</taxon>
        <taxon>rosids</taxon>
        <taxon>Vitales</taxon>
        <taxon>Vitaceae</taxon>
        <taxon>Viteae</taxon>
        <taxon>Vitis</taxon>
    </lineage>
</organism>
<evidence type="ECO:0000259" key="2">
    <source>
        <dbReference type="Pfam" id="PF09328"/>
    </source>
</evidence>
<dbReference type="GO" id="GO:0046938">
    <property type="term" value="P:phytochelatin biosynthetic process"/>
    <property type="evidence" value="ECO:0007669"/>
    <property type="project" value="InterPro"/>
</dbReference>
<reference evidence="3 4" key="1">
    <citation type="journal article" date="2018" name="PLoS Genet.">
        <title>Population sequencing reveals clonal diversity and ancestral inbreeding in the grapevine cultivar Chardonnay.</title>
        <authorList>
            <person name="Roach M.J."/>
            <person name="Johnson D.L."/>
            <person name="Bohlmann J."/>
            <person name="van Vuuren H.J."/>
            <person name="Jones S.J."/>
            <person name="Pretorius I.S."/>
            <person name="Schmidt S.A."/>
            <person name="Borneman A.R."/>
        </authorList>
    </citation>
    <scope>NUCLEOTIDE SEQUENCE [LARGE SCALE GENOMIC DNA]</scope>
    <source>
        <strain evidence="4">cv. Chardonnay</strain>
        <tissue evidence="3">Leaf</tissue>
    </source>
</reference>
<proteinExistence type="predicted"/>
<evidence type="ECO:0000313" key="4">
    <source>
        <dbReference type="Proteomes" id="UP000288805"/>
    </source>
</evidence>
<dbReference type="GO" id="GO:0046872">
    <property type="term" value="F:metal ion binding"/>
    <property type="evidence" value="ECO:0007669"/>
    <property type="project" value="InterPro"/>
</dbReference>
<dbReference type="Proteomes" id="UP000288805">
    <property type="component" value="Unassembled WGS sequence"/>
</dbReference>
<dbReference type="EMBL" id="QGNW01000009">
    <property type="protein sequence ID" value="RVX19236.1"/>
    <property type="molecule type" value="Genomic_DNA"/>
</dbReference>
<dbReference type="InterPro" id="IPR015407">
    <property type="entry name" value="Phytochelatin_synthase_C"/>
</dbReference>
<dbReference type="AlphaFoldDB" id="A0A438KDF2"/>
<name>A0A438KDF2_VITVI</name>
<sequence length="421" mass="46966">MYSGSTEFIVEQRATMIVMPNADAHKQFMLISRPQRAPALLYTLDISWNFLQSCKHESWVSTAKYLMDDVPVLLRSDDVKDIDKVLNVVFTSLPSKFGEFIKWVAEVRRQEDGGQNLSQEEKGRLAFKAEVLNQVQEVGLFKHVTKYLSSANSCCTKLPFSGHKDNLPDIAASVCCQGAEFLAGKYVSSNGFCCRETCVKCFKANGDKPITVVSGTVVNGNSEQGVDVLVPSFPTKVGCCGSGSNCTGMHPAGDDVLTALLLALPIDTWSGIKDEKLLQEMYRLVSTENLPTLLQEEVLHLRGQLLVLKRCQDNKHRAYSIVQESSMYNVLSGKIFYTYTAEMLLIALFRSHLEKQEVSLSGLSRNKRCPSKVESTRNQELSPTDKEPVHANILEEELPLMLYISQLQTSCLVRGLKLLDY</sequence>
<dbReference type="InterPro" id="IPR040409">
    <property type="entry name" value="PCS-like"/>
</dbReference>
<dbReference type="PANTHER" id="PTHR33447:SF2">
    <property type="entry name" value="GLUTATHIONE GAMMA-GLUTAMYLCYSTEINYLTRANSFERASE"/>
    <property type="match status" value="1"/>
</dbReference>
<dbReference type="GO" id="GO:0016756">
    <property type="term" value="F:glutathione gamma-glutamylcysteinyltransferase activity"/>
    <property type="evidence" value="ECO:0007669"/>
    <property type="project" value="InterPro"/>
</dbReference>
<feature type="domain" description="Phytochelatin synthase C-terminal" evidence="2">
    <location>
        <begin position="54"/>
        <end position="305"/>
    </location>
</feature>
<protein>
    <submittedName>
        <fullName evidence="3">Glutathione gamma-glutamylcysteinyltransferase 1</fullName>
    </submittedName>
</protein>
<dbReference type="GO" id="GO:0010038">
    <property type="term" value="P:response to metal ion"/>
    <property type="evidence" value="ECO:0007669"/>
    <property type="project" value="InterPro"/>
</dbReference>
<gene>
    <name evidence="3" type="primary">PCS1_4</name>
    <name evidence="3" type="ORF">CK203_008754</name>
</gene>
<comment type="caution">
    <text evidence="3">The sequence shown here is derived from an EMBL/GenBank/DDBJ whole genome shotgun (WGS) entry which is preliminary data.</text>
</comment>
<evidence type="ECO:0000313" key="3">
    <source>
        <dbReference type="EMBL" id="RVX19236.1"/>
    </source>
</evidence>
<keyword evidence="3" id="KW-0808">Transferase</keyword>
<feature type="region of interest" description="Disordered" evidence="1">
    <location>
        <begin position="367"/>
        <end position="386"/>
    </location>
</feature>
<dbReference type="PANTHER" id="PTHR33447">
    <property type="entry name" value="GLUTATHIONE GAMMA-GLUTAMYLCYSTEINYLTRANSFERASE"/>
    <property type="match status" value="1"/>
</dbReference>